<accession>A0A5M3YNA1</accession>
<keyword evidence="4" id="KW-1185">Reference proteome</keyword>
<name>A0A5M3YNA1_ASPTE</name>
<evidence type="ECO:0000256" key="1">
    <source>
        <dbReference type="SAM" id="MobiDB-lite"/>
    </source>
</evidence>
<protein>
    <submittedName>
        <fullName evidence="3">Swarming motility protein YbiA like protein</fullName>
    </submittedName>
</protein>
<evidence type="ECO:0000313" key="4">
    <source>
        <dbReference type="Proteomes" id="UP000452235"/>
    </source>
</evidence>
<dbReference type="OrthoDB" id="206452at2759"/>
<evidence type="ECO:0000259" key="2">
    <source>
        <dbReference type="Pfam" id="PF08719"/>
    </source>
</evidence>
<gene>
    <name evidence="3" type="ORF">ATEIFO6365_0002084400</name>
</gene>
<dbReference type="Proteomes" id="UP000452235">
    <property type="component" value="Unassembled WGS sequence"/>
</dbReference>
<proteinExistence type="predicted"/>
<dbReference type="SUPFAM" id="SSF143990">
    <property type="entry name" value="YbiA-like"/>
    <property type="match status" value="1"/>
</dbReference>
<dbReference type="CDD" id="cd15457">
    <property type="entry name" value="NADAR"/>
    <property type="match status" value="1"/>
</dbReference>
<organism evidence="3 4">
    <name type="scientific">Aspergillus terreus</name>
    <dbReference type="NCBI Taxonomy" id="33178"/>
    <lineage>
        <taxon>Eukaryota</taxon>
        <taxon>Fungi</taxon>
        <taxon>Dikarya</taxon>
        <taxon>Ascomycota</taxon>
        <taxon>Pezizomycotina</taxon>
        <taxon>Eurotiomycetes</taxon>
        <taxon>Eurotiomycetidae</taxon>
        <taxon>Eurotiales</taxon>
        <taxon>Aspergillaceae</taxon>
        <taxon>Aspergillus</taxon>
        <taxon>Aspergillus subgen. Circumdati</taxon>
    </lineage>
</organism>
<dbReference type="Pfam" id="PF08719">
    <property type="entry name" value="NADAR"/>
    <property type="match status" value="1"/>
</dbReference>
<feature type="domain" description="NADAR" evidence="2">
    <location>
        <begin position="39"/>
        <end position="242"/>
    </location>
</feature>
<evidence type="ECO:0000313" key="3">
    <source>
        <dbReference type="EMBL" id="GFF13733.1"/>
    </source>
</evidence>
<sequence>MPPTRTNKKSKTTQPAVPSSPLDHPTLRTTPTHIIFHGGLLSQWHPCPTPFAGATALSHTLPRLTTLSIPHPPAHALTTRLLSISHFARGEQWMMALKAWLFERDTSLSESDTPLSEQGLSDLHAQMLSPTSPEDPARATLWASSMCRILRTNMPRAQKALGRRVRGFDEEVWRTASVAVVVGGCVARAGVDPALRAVYRAAAGRTFVEGSPRDRVWGVGLRWDGREVEDEKNWRGENRLGVCHGIAAEIVRSGAI</sequence>
<feature type="region of interest" description="Disordered" evidence="1">
    <location>
        <begin position="1"/>
        <end position="29"/>
    </location>
</feature>
<dbReference type="InterPro" id="IPR012816">
    <property type="entry name" value="NADAR"/>
</dbReference>
<comment type="caution">
    <text evidence="3">The sequence shown here is derived from an EMBL/GenBank/DDBJ whole genome shotgun (WGS) entry which is preliminary data.</text>
</comment>
<dbReference type="InterPro" id="IPR037238">
    <property type="entry name" value="YbiA-like_sf"/>
</dbReference>
<dbReference type="EMBL" id="BLJY01000002">
    <property type="protein sequence ID" value="GFF13733.1"/>
    <property type="molecule type" value="Genomic_DNA"/>
</dbReference>
<reference evidence="3 4" key="1">
    <citation type="submission" date="2020-01" db="EMBL/GenBank/DDBJ databases">
        <title>Aspergillus terreus IFO 6365 whole genome shotgun sequence.</title>
        <authorList>
            <person name="Kanamasa S."/>
            <person name="Takahashi H."/>
        </authorList>
    </citation>
    <scope>NUCLEOTIDE SEQUENCE [LARGE SCALE GENOMIC DNA]</scope>
    <source>
        <strain evidence="3 4">IFO 6365</strain>
    </source>
</reference>
<feature type="compositionally biased region" description="Basic residues" evidence="1">
    <location>
        <begin position="1"/>
        <end position="11"/>
    </location>
</feature>
<dbReference type="Gene3D" id="1.10.357.40">
    <property type="entry name" value="YbiA-like"/>
    <property type="match status" value="1"/>
</dbReference>
<dbReference type="AlphaFoldDB" id="A0A5M3YNA1"/>